<accession>A0A5C1QEU7</accession>
<name>A0A5C1QEU7_9SPIO</name>
<gene>
    <name evidence="1" type="ORF">EW093_10990</name>
</gene>
<protein>
    <submittedName>
        <fullName evidence="1">Uncharacterized protein</fullName>
    </submittedName>
</protein>
<reference evidence="1 2" key="1">
    <citation type="submission" date="2019-02" db="EMBL/GenBank/DDBJ databases">
        <authorList>
            <person name="Fomenkov A."/>
            <person name="Dubinina G."/>
            <person name="Grabovich M."/>
            <person name="Vincze T."/>
            <person name="Roberts R.J."/>
        </authorList>
    </citation>
    <scope>NUCLEOTIDE SEQUENCE [LARGE SCALE GENOMIC DNA]</scope>
    <source>
        <strain evidence="1 2">P</strain>
    </source>
</reference>
<organism evidence="1 2">
    <name type="scientific">Thiospirochaeta perfilievii</name>
    <dbReference type="NCBI Taxonomy" id="252967"/>
    <lineage>
        <taxon>Bacteria</taxon>
        <taxon>Pseudomonadati</taxon>
        <taxon>Spirochaetota</taxon>
        <taxon>Spirochaetia</taxon>
        <taxon>Spirochaetales</taxon>
        <taxon>Spirochaetaceae</taxon>
        <taxon>Thiospirochaeta</taxon>
    </lineage>
</organism>
<dbReference type="Proteomes" id="UP000323824">
    <property type="component" value="Chromosome"/>
</dbReference>
<reference evidence="1 2" key="2">
    <citation type="submission" date="2019-09" db="EMBL/GenBank/DDBJ databases">
        <title>Complete Genome Sequence and Methylome Analysis of free living Spirochaetas.</title>
        <authorList>
            <person name="Leshcheva N."/>
            <person name="Mikheeva N."/>
        </authorList>
    </citation>
    <scope>NUCLEOTIDE SEQUENCE [LARGE SCALE GENOMIC DNA]</scope>
    <source>
        <strain evidence="1 2">P</strain>
    </source>
</reference>
<dbReference type="AlphaFoldDB" id="A0A5C1QEU7"/>
<evidence type="ECO:0000313" key="1">
    <source>
        <dbReference type="EMBL" id="QEN05214.1"/>
    </source>
</evidence>
<keyword evidence="2" id="KW-1185">Reference proteome</keyword>
<dbReference type="EMBL" id="CP035807">
    <property type="protein sequence ID" value="QEN05214.1"/>
    <property type="molecule type" value="Genomic_DNA"/>
</dbReference>
<dbReference type="KEGG" id="sper:EW093_10990"/>
<proteinExistence type="predicted"/>
<sequence>MLVLAGDYPYIYALGEAESVLVEAAQITTVDVEINTYQITTNWPTDDILTGTTFTVTHEITLPISVIDFNTGSTLYSKYYLDNNTYYSIDFSRSENTFTASTVIDSPITSGEYTLHIMNTSSMLKLNDDDYDISSTLSSFCNSYWELDLNISTINEAYYTMQPYFQGEINVIDDPNRGLSVTIGWGED</sequence>
<evidence type="ECO:0000313" key="2">
    <source>
        <dbReference type="Proteomes" id="UP000323824"/>
    </source>
</evidence>
<dbReference type="RefSeq" id="WP_149568453.1">
    <property type="nucleotide sequence ID" value="NZ_CP035807.1"/>
</dbReference>